<dbReference type="EMBL" id="JACIGK010000017">
    <property type="protein sequence ID" value="MBB4266784.1"/>
    <property type="molecule type" value="Genomic_DNA"/>
</dbReference>
<comment type="caution">
    <text evidence="1">The sequence shown here is derived from an EMBL/GenBank/DDBJ whole genome shotgun (WGS) entry which is preliminary data.</text>
</comment>
<dbReference type="Pfam" id="PF10098">
    <property type="entry name" value="DUF2336"/>
    <property type="match status" value="1"/>
</dbReference>
<dbReference type="Gene3D" id="1.25.10.10">
    <property type="entry name" value="Leucine-rich Repeat Variant"/>
    <property type="match status" value="1"/>
</dbReference>
<proteinExistence type="predicted"/>
<dbReference type="InterPro" id="IPR011989">
    <property type="entry name" value="ARM-like"/>
</dbReference>
<accession>A0A7W6RDY3</accession>
<gene>
    <name evidence="1" type="ORF">GGD89_002420</name>
</gene>
<dbReference type="Proteomes" id="UP000554286">
    <property type="component" value="Unassembled WGS sequence"/>
</dbReference>
<sequence>MTDLLRRLVGEANAPPLSYAEARALAADPDPAVRRTLARRTDLVPEVLYFLAEDQDPEVRRAIADNVSTPLKAFLLLTQDSDVDVRLTLVQRIAALAPGLSDDERTRVRHIVDEVLTHLAQDQIPRVRALLSEALKHVVGAPAAVIKRLARDVEVAVATPVLTFSPVLNDTDLLEIIRVRPVSAKLSAIARRAGLNTPVTDAIAATDDALAITDMLANQGAQIREETLDTLITRATQHPEWHNPLVHRPRLHREAARRLALFVSDTLVRALILRRDLDPEAAVAVADAVRRRLGDDGLTGALLDHGPNWRDTLRDVHDHVVNRIKDGGDPIALLDAAMAAGDRIETTALIGAMAGISPFAVAATVKAASIKGVVSMAWKAGLDAAQAVTLQRWLANIPPNEVLLPDDAGEFRLGPPEMDWQVEMFCETEARANPWSD</sequence>
<reference evidence="1 2" key="1">
    <citation type="submission" date="2020-08" db="EMBL/GenBank/DDBJ databases">
        <title>Genome sequencing of Purple Non-Sulfur Bacteria from various extreme environments.</title>
        <authorList>
            <person name="Mayer M."/>
        </authorList>
    </citation>
    <scope>NUCLEOTIDE SEQUENCE [LARGE SCALE GENOMIC DNA]</scope>
    <source>
        <strain evidence="1 2">JA131</strain>
    </source>
</reference>
<protein>
    <submittedName>
        <fullName evidence="1">Uncharacterized protein (DUF2336 family)</fullName>
    </submittedName>
</protein>
<dbReference type="RefSeq" id="WP_184045533.1">
    <property type="nucleotide sequence ID" value="NZ_JACIGK010000017.1"/>
</dbReference>
<dbReference type="InterPro" id="IPR016024">
    <property type="entry name" value="ARM-type_fold"/>
</dbReference>
<name>A0A7W6RDY3_9PROT</name>
<evidence type="ECO:0000313" key="2">
    <source>
        <dbReference type="Proteomes" id="UP000554286"/>
    </source>
</evidence>
<dbReference type="AlphaFoldDB" id="A0A7W6RDY3"/>
<evidence type="ECO:0000313" key="1">
    <source>
        <dbReference type="EMBL" id="MBB4266784.1"/>
    </source>
</evidence>
<keyword evidence="2" id="KW-1185">Reference proteome</keyword>
<organism evidence="1 2">
    <name type="scientific">Roseospira visakhapatnamensis</name>
    <dbReference type="NCBI Taxonomy" id="390880"/>
    <lineage>
        <taxon>Bacteria</taxon>
        <taxon>Pseudomonadati</taxon>
        <taxon>Pseudomonadota</taxon>
        <taxon>Alphaproteobacteria</taxon>
        <taxon>Rhodospirillales</taxon>
        <taxon>Rhodospirillaceae</taxon>
        <taxon>Roseospira</taxon>
    </lineage>
</organism>
<dbReference type="InterPro" id="IPR019285">
    <property type="entry name" value="DUF2336"/>
</dbReference>
<dbReference type="SUPFAM" id="SSF48371">
    <property type="entry name" value="ARM repeat"/>
    <property type="match status" value="1"/>
</dbReference>